<feature type="domain" description="mRNA decay factor PAT1" evidence="8">
    <location>
        <begin position="571"/>
        <end position="812"/>
    </location>
</feature>
<dbReference type="GO" id="GO:0003723">
    <property type="term" value="F:RNA binding"/>
    <property type="evidence" value="ECO:0007669"/>
    <property type="project" value="UniProtKB-KW"/>
</dbReference>
<dbReference type="InterPro" id="IPR019167">
    <property type="entry name" value="PAT1_dom"/>
</dbReference>
<comment type="subcellular location">
    <subcellularLocation>
        <location evidence="2">Cytoplasm</location>
        <location evidence="2">P-body</location>
    </subcellularLocation>
    <subcellularLocation>
        <location evidence="1">Nucleus</location>
    </subcellularLocation>
</comment>
<dbReference type="InterPro" id="IPR039900">
    <property type="entry name" value="Pat1-like"/>
</dbReference>
<feature type="compositionally biased region" description="Acidic residues" evidence="7">
    <location>
        <begin position="24"/>
        <end position="37"/>
    </location>
</feature>
<proteinExistence type="inferred from homology"/>
<keyword evidence="4" id="KW-0963">Cytoplasm</keyword>
<organism evidence="9 10">
    <name type="scientific">Octopus sinensis</name>
    <name type="common">East Asian common octopus</name>
    <dbReference type="NCBI Taxonomy" id="2607531"/>
    <lineage>
        <taxon>Eukaryota</taxon>
        <taxon>Metazoa</taxon>
        <taxon>Spiralia</taxon>
        <taxon>Lophotrochozoa</taxon>
        <taxon>Mollusca</taxon>
        <taxon>Cephalopoda</taxon>
        <taxon>Coleoidea</taxon>
        <taxon>Octopodiformes</taxon>
        <taxon>Octopoda</taxon>
        <taxon>Incirrata</taxon>
        <taxon>Octopodidae</taxon>
        <taxon>Octopus</taxon>
    </lineage>
</organism>
<dbReference type="Proteomes" id="UP000515154">
    <property type="component" value="Linkage group LG2"/>
</dbReference>
<gene>
    <name evidence="10" type="primary">LOC115224119</name>
</gene>
<dbReference type="KEGG" id="osn:115224119"/>
<name>A0A6P7TP98_9MOLL</name>
<evidence type="ECO:0000259" key="8">
    <source>
        <dbReference type="Pfam" id="PF09770"/>
    </source>
</evidence>
<evidence type="ECO:0000256" key="6">
    <source>
        <dbReference type="ARBA" id="ARBA00023242"/>
    </source>
</evidence>
<evidence type="ECO:0000256" key="3">
    <source>
        <dbReference type="ARBA" id="ARBA00009138"/>
    </source>
</evidence>
<dbReference type="GO" id="GO:0005634">
    <property type="term" value="C:nucleus"/>
    <property type="evidence" value="ECO:0007669"/>
    <property type="project" value="UniProtKB-SubCell"/>
</dbReference>
<comment type="similarity">
    <text evidence="3">Belongs to the PAT1 family.</text>
</comment>
<evidence type="ECO:0000256" key="7">
    <source>
        <dbReference type="SAM" id="MobiDB-lite"/>
    </source>
</evidence>
<dbReference type="PANTHER" id="PTHR21551:SF0">
    <property type="entry name" value="PROTEIN ASSOCIATED WITH TOPO II RELATED-1, ISOFORM A"/>
    <property type="match status" value="1"/>
</dbReference>
<dbReference type="GO" id="GO:0033962">
    <property type="term" value="P:P-body assembly"/>
    <property type="evidence" value="ECO:0007669"/>
    <property type="project" value="TreeGrafter"/>
</dbReference>
<evidence type="ECO:0000313" key="10">
    <source>
        <dbReference type="RefSeq" id="XP_029650786.1"/>
    </source>
</evidence>
<reference evidence="10" key="1">
    <citation type="submission" date="2025-08" db="UniProtKB">
        <authorList>
            <consortium name="RefSeq"/>
        </authorList>
    </citation>
    <scope>IDENTIFICATION</scope>
</reference>
<evidence type="ECO:0000313" key="9">
    <source>
        <dbReference type="Proteomes" id="UP000515154"/>
    </source>
</evidence>
<dbReference type="GO" id="GO:0000290">
    <property type="term" value="P:deadenylation-dependent decapping of nuclear-transcribed mRNA"/>
    <property type="evidence" value="ECO:0007669"/>
    <property type="project" value="InterPro"/>
</dbReference>
<dbReference type="PANTHER" id="PTHR21551">
    <property type="entry name" value="TOPOISOMERASE II-ASSOCIATED PROTEIN PAT1"/>
    <property type="match status" value="1"/>
</dbReference>
<dbReference type="RefSeq" id="XP_029650786.1">
    <property type="nucleotide sequence ID" value="XM_029794926.2"/>
</dbReference>
<dbReference type="GO" id="GO:0000932">
    <property type="term" value="C:P-body"/>
    <property type="evidence" value="ECO:0007669"/>
    <property type="project" value="UniProtKB-SubCell"/>
</dbReference>
<evidence type="ECO:0000256" key="1">
    <source>
        <dbReference type="ARBA" id="ARBA00004123"/>
    </source>
</evidence>
<evidence type="ECO:0000256" key="5">
    <source>
        <dbReference type="ARBA" id="ARBA00022884"/>
    </source>
</evidence>
<evidence type="ECO:0000256" key="4">
    <source>
        <dbReference type="ARBA" id="ARBA00022490"/>
    </source>
</evidence>
<keyword evidence="5" id="KW-0694">RNA-binding</keyword>
<feature type="region of interest" description="Disordered" evidence="7">
    <location>
        <begin position="24"/>
        <end position="44"/>
    </location>
</feature>
<dbReference type="AlphaFoldDB" id="A0A6P7TP98"/>
<evidence type="ECO:0000256" key="2">
    <source>
        <dbReference type="ARBA" id="ARBA00004201"/>
    </source>
</evidence>
<accession>A0A6P7TP98</accession>
<keyword evidence="6" id="KW-0539">Nucleus</keyword>
<protein>
    <submittedName>
        <fullName evidence="10">Protein PAT1 homolog 1 isoform X1</fullName>
    </submittedName>
</protein>
<sequence>MEGSILDYESEFSALGAGKLGEYDNELIEAPEDEEDNDLRNDETFGLSDDAYEWQEDHNPLQAGFPLNNRPIENQGLEKSSKLSQEITPKAFLDENFEDVFRIQEEFLEESIYNLVVDDDEEEDERLDLSEKRFSGNTSVSNSSYAKDVPKKPINLNHLFGPSSPPGLLDTEHLVSPNSHSIWWSPPAEILQPGNTQPKPNPPDSLQSFFNFAKSTGQTSLQNSKQMMQSSRSITRPHTLAEVEKKLFSNANVVTAEELERHMRGDVPTSSNQNLDHVSPFSMAAPIPPVGSAPSSFTSQVFNNAHDTNKMSGSLNSMPTIASMNGRGSPCLPPGILPSQHLLQNGGPSSQLLQGMQARLSNGHGPSPMPGMHLGMNRNSTPTGHNQPSQAAIDALTKQRLPYPCNSLIGNLARNHPVPRFPPNLIYPPNLMRIVGSSVPNINGQRIPHPNDNVRIHRPPHQMRQFNNQNKNNYQQQRGRDNYRERLDTRHPIDEYAGIMTQKEKEWVIKIQLLQLHTDNPYVDDYYYVRYTLRKSAEERKKKNKENKDEPKLIIPALAKIETKAYTPAHFEGSLGRVSTSSVHNPRQVIDLVSMAHNDEQGGKSSGRDVYRYRQMLMEIEKAYVILLDIDDLEKRVLALPEESRKKLYEDRTEKINQLFLNLGTQDNHADSFLYMMSIRKGRKLVARCLPIFNSEHSKAVLVTIMKNLPHFIKRDQPEEGLMVLSETVTQQISVCNLKAVVELSQLLLKDTPSLSNKSLVLALQNKFACSVISSLLNRAEMLFLPSSNVEIDNQLRSAWSQFAQTFVETLNSMEMSSIAKPFFQNSNLNFSSIKKPVYLED</sequence>
<keyword evidence="9" id="KW-1185">Reference proteome</keyword>
<dbReference type="Pfam" id="PF09770">
    <property type="entry name" value="PAT1"/>
    <property type="match status" value="1"/>
</dbReference>